<sequence length="279" mass="32152">MTPLVSPSSLSLMDNITGDYHDDDPCSLGFSILGLTLTLGAVALSMYTIKKDHLCVSPRNTLHLHFLLLICILAMFVLSSTTYSSTLWATNSNIVTFLIQFPPAISICCILTLTINLFNISIYQHHFSTIFTLILPVLLVLPISIMFILYQFIPNKLYSNDNDYPMYLIENYALSNTYLYLDYLLTISMLLTLCLYTTLYGKLLCVTAFASWILWNIHWSIVYRVLTSYVYLTLGYILLFYIYAILMGKHFSVIVLLRQQMFWKDPPPQFEYSYLINTF</sequence>
<feature type="transmembrane region" description="Helical" evidence="1">
    <location>
        <begin position="203"/>
        <end position="223"/>
    </location>
</feature>
<proteinExistence type="predicted"/>
<reference evidence="2" key="1">
    <citation type="journal article" date="2014" name="J. Virol.">
        <title>Elephant endotheliotropic herpesviruses EEHV1A, EEHV1B, and EEHV2 from cases of hemorrhagic disease are highly diverged from other mammalian herpesviruses and may form a new subfamily.</title>
        <authorList>
            <person name="Richman LK"/>
            <person name="Zong JC"/>
            <person name="Latimer EM"/>
            <person name="Lock J"/>
            <person name="Fleischer RC"/>
            <person name="Heaggans SY"/>
            <person name="Hayward GS."/>
        </authorList>
    </citation>
    <scope>NUCLEOTIDE SEQUENCE</scope>
    <source>
        <strain evidence="2">Daizy/NAP72</strain>
    </source>
</reference>
<reference evidence="2" key="2">
    <citation type="submission" date="2016-08" db="EMBL/GenBank/DDBJ databases">
        <title>Extraordinary levels of hypervariability and flexibility within a 10-kb multigene immunoglobulin and G-protein coupled receptor family-encoding segment of the genomes from 35 strains of elephant endotheliotropic herpesvirus 1 (EEHV1).</title>
        <authorList>
            <person name="Zong J.-C."/>
            <person name="Long S.Y."/>
            <person name="Heaggans S.Y."/>
            <person name="Latimer E.M."/>
            <person name="Zachariah A."/>
            <person name="Hayward G.S."/>
        </authorList>
    </citation>
    <scope>NUCLEOTIDE SEQUENCE</scope>
    <source>
        <strain evidence="2">Daizy/NAP72</strain>
    </source>
</reference>
<feature type="transmembrane region" description="Helical" evidence="1">
    <location>
        <begin position="229"/>
        <end position="257"/>
    </location>
</feature>
<keyword evidence="1" id="KW-0812">Transmembrane</keyword>
<organism evidence="2">
    <name type="scientific">Elephant endotheliotropic herpesvirus 1A</name>
    <dbReference type="NCBI Taxonomy" id="759753"/>
    <lineage>
        <taxon>Viruses</taxon>
        <taxon>Duplodnaviria</taxon>
        <taxon>Heunggongvirae</taxon>
        <taxon>Peploviricota</taxon>
        <taxon>Herviviricetes</taxon>
        <taxon>Herpesvirales</taxon>
        <taxon>Orthoherpesviridae</taxon>
        <taxon>Betaherpesvirinae</taxon>
        <taxon>Proboscivirus</taxon>
        <taxon>Proboscivirus elephantidbeta1</taxon>
        <taxon>Elephantid herpesvirus 1</taxon>
    </lineage>
</organism>
<accession>A0A1L3HNY7</accession>
<evidence type="ECO:0000256" key="1">
    <source>
        <dbReference type="SAM" id="Phobius"/>
    </source>
</evidence>
<dbReference type="EMBL" id="KX759153">
    <property type="protein sequence ID" value="APG41560.1"/>
    <property type="molecule type" value="Genomic_DNA"/>
</dbReference>
<gene>
    <name evidence="2" type="primary">E59</name>
</gene>
<evidence type="ECO:0000313" key="2">
    <source>
        <dbReference type="EMBL" id="APG41560.1"/>
    </source>
</evidence>
<feature type="transmembrane region" description="Helical" evidence="1">
    <location>
        <begin position="173"/>
        <end position="196"/>
    </location>
</feature>
<protein>
    <submittedName>
        <fullName evidence="2">G protein-coupled receptor 10</fullName>
    </submittedName>
</protein>
<feature type="transmembrane region" description="Helical" evidence="1">
    <location>
        <begin position="61"/>
        <end position="82"/>
    </location>
</feature>
<keyword evidence="2" id="KW-0675">Receptor</keyword>
<keyword evidence="1" id="KW-1133">Transmembrane helix</keyword>
<feature type="transmembrane region" description="Helical" evidence="1">
    <location>
        <begin position="94"/>
        <end position="118"/>
    </location>
</feature>
<feature type="transmembrane region" description="Helical" evidence="1">
    <location>
        <begin position="28"/>
        <end position="49"/>
    </location>
</feature>
<feature type="transmembrane region" description="Helical" evidence="1">
    <location>
        <begin position="130"/>
        <end position="153"/>
    </location>
</feature>
<keyword evidence="1" id="KW-0472">Membrane</keyword>
<name>A0A1L3HNY7_ELHV1</name>